<reference evidence="7 8" key="1">
    <citation type="submission" date="2012-12" db="EMBL/GenBank/DDBJ databases">
        <title>Genome assembly of Marinobacter sp. AK21.</title>
        <authorList>
            <person name="Khatri I."/>
            <person name="Kumar R."/>
            <person name="Vaidya B."/>
            <person name="Subramanian S."/>
            <person name="Pinnaka A."/>
        </authorList>
    </citation>
    <scope>NUCLEOTIDE SEQUENCE [LARGE SCALE GENOMIC DNA]</scope>
    <source>
        <strain evidence="7 8">AK21</strain>
    </source>
</reference>
<evidence type="ECO:0000256" key="5">
    <source>
        <dbReference type="ARBA" id="ARBA00023136"/>
    </source>
</evidence>
<name>A0A072N3F6_9GAMM</name>
<dbReference type="InterPro" id="IPR005171">
    <property type="entry name" value="Cyt_c_oxidase_su4_prok"/>
</dbReference>
<dbReference type="AlphaFoldDB" id="A0A072N3F6"/>
<comment type="subcellular location">
    <subcellularLocation>
        <location evidence="1">Cell membrane</location>
        <topology evidence="1">Multi-pass membrane protein</topology>
    </subcellularLocation>
</comment>
<evidence type="ECO:0000256" key="3">
    <source>
        <dbReference type="ARBA" id="ARBA00022692"/>
    </source>
</evidence>
<dbReference type="Proteomes" id="UP000035057">
    <property type="component" value="Unassembled WGS sequence"/>
</dbReference>
<evidence type="ECO:0000313" key="8">
    <source>
        <dbReference type="Proteomes" id="UP000035057"/>
    </source>
</evidence>
<comment type="caution">
    <text evidence="7">The sequence shown here is derived from an EMBL/GenBank/DDBJ whole genome shotgun (WGS) entry which is preliminary data.</text>
</comment>
<dbReference type="PATRIC" id="fig|1137280.3.peg.1272"/>
<proteinExistence type="predicted"/>
<dbReference type="EMBL" id="ANIE01000004">
    <property type="protein sequence ID" value="KEF31772.1"/>
    <property type="molecule type" value="Genomic_DNA"/>
</dbReference>
<keyword evidence="5 6" id="KW-0472">Membrane</keyword>
<dbReference type="OrthoDB" id="9181004at2"/>
<dbReference type="RefSeq" id="WP_036129654.1">
    <property type="nucleotide sequence ID" value="NZ_ANIE01000004.1"/>
</dbReference>
<accession>A0A072N3F6</accession>
<feature type="transmembrane region" description="Helical" evidence="6">
    <location>
        <begin position="59"/>
        <end position="78"/>
    </location>
</feature>
<keyword evidence="3 6" id="KW-0812">Transmembrane</keyword>
<evidence type="ECO:0000256" key="4">
    <source>
        <dbReference type="ARBA" id="ARBA00022989"/>
    </source>
</evidence>
<keyword evidence="8" id="KW-1185">Reference proteome</keyword>
<evidence type="ECO:0000313" key="7">
    <source>
        <dbReference type="EMBL" id="KEF31772.1"/>
    </source>
</evidence>
<evidence type="ECO:0000256" key="2">
    <source>
        <dbReference type="ARBA" id="ARBA00022475"/>
    </source>
</evidence>
<keyword evidence="2" id="KW-1003">Cell membrane</keyword>
<sequence length="79" mass="8754">MLTIYLTLMICTALPVVALQTGMGADFLAWLVFGLVVMKAMLLVDHFMEMRKAPRGWRLAAQAWAPVVVAVISGFRTWG</sequence>
<feature type="transmembrane region" description="Helical" evidence="6">
    <location>
        <begin position="28"/>
        <end position="47"/>
    </location>
</feature>
<organism evidence="7 8">
    <name type="scientific">Marinobacter nitratireducens</name>
    <dbReference type="NCBI Taxonomy" id="1137280"/>
    <lineage>
        <taxon>Bacteria</taxon>
        <taxon>Pseudomonadati</taxon>
        <taxon>Pseudomonadota</taxon>
        <taxon>Gammaproteobacteria</taxon>
        <taxon>Pseudomonadales</taxon>
        <taxon>Marinobacteraceae</taxon>
        <taxon>Marinobacter</taxon>
    </lineage>
</organism>
<keyword evidence="4 6" id="KW-1133">Transmembrane helix</keyword>
<dbReference type="Pfam" id="PF03626">
    <property type="entry name" value="COX4_pro"/>
    <property type="match status" value="1"/>
</dbReference>
<evidence type="ECO:0000256" key="6">
    <source>
        <dbReference type="SAM" id="Phobius"/>
    </source>
</evidence>
<evidence type="ECO:0000256" key="1">
    <source>
        <dbReference type="ARBA" id="ARBA00004651"/>
    </source>
</evidence>
<dbReference type="STRING" id="1137280.D777_01458"/>
<dbReference type="GO" id="GO:0005886">
    <property type="term" value="C:plasma membrane"/>
    <property type="evidence" value="ECO:0007669"/>
    <property type="project" value="UniProtKB-SubCell"/>
</dbReference>
<gene>
    <name evidence="7" type="ORF">D777_01458</name>
</gene>
<protein>
    <submittedName>
        <fullName evidence="7">Uncharacterized protein</fullName>
    </submittedName>
</protein>